<dbReference type="EMBL" id="CP072758">
    <property type="protein sequence ID" value="QUC22925.1"/>
    <property type="molecule type" value="Genomic_DNA"/>
</dbReference>
<gene>
    <name evidence="1" type="ORF">UV8b_07166</name>
</gene>
<organism evidence="1 2">
    <name type="scientific">Ustilaginoidea virens</name>
    <name type="common">Rice false smut fungus</name>
    <name type="synonym">Villosiclava virens</name>
    <dbReference type="NCBI Taxonomy" id="1159556"/>
    <lineage>
        <taxon>Eukaryota</taxon>
        <taxon>Fungi</taxon>
        <taxon>Dikarya</taxon>
        <taxon>Ascomycota</taxon>
        <taxon>Pezizomycotina</taxon>
        <taxon>Sordariomycetes</taxon>
        <taxon>Hypocreomycetidae</taxon>
        <taxon>Hypocreales</taxon>
        <taxon>Clavicipitaceae</taxon>
        <taxon>Ustilaginoidea</taxon>
    </lineage>
</organism>
<evidence type="ECO:0000313" key="2">
    <source>
        <dbReference type="Proteomes" id="UP000027002"/>
    </source>
</evidence>
<name>A0A8E5HWJ0_USTVR</name>
<protein>
    <submittedName>
        <fullName evidence="1">Uncharacterized protein</fullName>
    </submittedName>
</protein>
<dbReference type="RefSeq" id="XP_043000598.1">
    <property type="nucleotide sequence ID" value="XM_043144663.1"/>
</dbReference>
<evidence type="ECO:0000313" key="1">
    <source>
        <dbReference type="EMBL" id="QUC22925.1"/>
    </source>
</evidence>
<dbReference type="Proteomes" id="UP000027002">
    <property type="component" value="Chromosome 6"/>
</dbReference>
<accession>A0A8E5HWJ0</accession>
<dbReference type="GeneID" id="66067943"/>
<dbReference type="AlphaFoldDB" id="A0A8E5HWJ0"/>
<sequence length="71" mass="8038">MPGGKVSWIQARERAGVFLQFSLTLQGLWQAPDACLKVPEAFAHPGHQTLLTPSMAWDRMLCVLYRNHRGF</sequence>
<proteinExistence type="predicted"/>
<reference evidence="1" key="1">
    <citation type="submission" date="2020-03" db="EMBL/GenBank/DDBJ databases">
        <title>A mixture of massive structural variations and highly conserved coding sequences in Ustilaginoidea virens genome.</title>
        <authorList>
            <person name="Zhang K."/>
            <person name="Zhao Z."/>
            <person name="Zhang Z."/>
            <person name="Li Y."/>
            <person name="Hsiang T."/>
            <person name="Sun W."/>
        </authorList>
    </citation>
    <scope>NUCLEOTIDE SEQUENCE</scope>
    <source>
        <strain evidence="1">UV-8b</strain>
    </source>
</reference>
<dbReference type="KEGG" id="uvi:66067943"/>
<keyword evidence="2" id="KW-1185">Reference proteome</keyword>